<reference evidence="1" key="1">
    <citation type="submission" date="2014-11" db="EMBL/GenBank/DDBJ databases">
        <authorList>
            <person name="Amaro Gonzalez C."/>
        </authorList>
    </citation>
    <scope>NUCLEOTIDE SEQUENCE</scope>
</reference>
<name>A0A0E9RBW0_ANGAN</name>
<dbReference type="AlphaFoldDB" id="A0A0E9RBW0"/>
<dbReference type="EMBL" id="GBXM01082607">
    <property type="protein sequence ID" value="JAH25970.1"/>
    <property type="molecule type" value="Transcribed_RNA"/>
</dbReference>
<protein>
    <submittedName>
        <fullName evidence="1">Uncharacterized protein</fullName>
    </submittedName>
</protein>
<reference evidence="1" key="2">
    <citation type="journal article" date="2015" name="Fish Shellfish Immunol.">
        <title>Early steps in the European eel (Anguilla anguilla)-Vibrio vulnificus interaction in the gills: Role of the RtxA13 toxin.</title>
        <authorList>
            <person name="Callol A."/>
            <person name="Pajuelo D."/>
            <person name="Ebbesson L."/>
            <person name="Teles M."/>
            <person name="MacKenzie S."/>
            <person name="Amaro C."/>
        </authorList>
    </citation>
    <scope>NUCLEOTIDE SEQUENCE</scope>
</reference>
<organism evidence="1">
    <name type="scientific">Anguilla anguilla</name>
    <name type="common">European freshwater eel</name>
    <name type="synonym">Muraena anguilla</name>
    <dbReference type="NCBI Taxonomy" id="7936"/>
    <lineage>
        <taxon>Eukaryota</taxon>
        <taxon>Metazoa</taxon>
        <taxon>Chordata</taxon>
        <taxon>Craniata</taxon>
        <taxon>Vertebrata</taxon>
        <taxon>Euteleostomi</taxon>
        <taxon>Actinopterygii</taxon>
        <taxon>Neopterygii</taxon>
        <taxon>Teleostei</taxon>
        <taxon>Anguilliformes</taxon>
        <taxon>Anguillidae</taxon>
        <taxon>Anguilla</taxon>
    </lineage>
</organism>
<accession>A0A0E9RBW0</accession>
<evidence type="ECO:0000313" key="1">
    <source>
        <dbReference type="EMBL" id="JAH25970.1"/>
    </source>
</evidence>
<proteinExistence type="predicted"/>
<sequence length="37" mass="4432">MSQCGYILELLHQNISIINFVCSFISKRFVQKLTFFY</sequence>